<evidence type="ECO:0000313" key="2">
    <source>
        <dbReference type="EMBL" id="KAJ7100232.1"/>
    </source>
</evidence>
<accession>A0AAD6UEY5</accession>
<evidence type="ECO:0000313" key="3">
    <source>
        <dbReference type="Proteomes" id="UP001222325"/>
    </source>
</evidence>
<comment type="caution">
    <text evidence="2">The sequence shown here is derived from an EMBL/GenBank/DDBJ whole genome shotgun (WGS) entry which is preliminary data.</text>
</comment>
<sequence>MSSWPPLAAASILLPRAALVTAADYSEMAQNPDVRLYAIYTAALAAFTSDGGSELARQYLHLAAQHPKILGKFPERVTFDVHTARLLNGIEDARDHLFLTQELWSQEDVWNWTSADPVVWDRVHRDCDRASTSREAQTND</sequence>
<organism evidence="2 3">
    <name type="scientific">Mycena belliarum</name>
    <dbReference type="NCBI Taxonomy" id="1033014"/>
    <lineage>
        <taxon>Eukaryota</taxon>
        <taxon>Fungi</taxon>
        <taxon>Dikarya</taxon>
        <taxon>Basidiomycota</taxon>
        <taxon>Agaricomycotina</taxon>
        <taxon>Agaricomycetes</taxon>
        <taxon>Agaricomycetidae</taxon>
        <taxon>Agaricales</taxon>
        <taxon>Marasmiineae</taxon>
        <taxon>Mycenaceae</taxon>
        <taxon>Mycena</taxon>
    </lineage>
</organism>
<evidence type="ECO:0000256" key="1">
    <source>
        <dbReference type="SAM" id="SignalP"/>
    </source>
</evidence>
<name>A0AAD6UEY5_9AGAR</name>
<protein>
    <submittedName>
        <fullName evidence="2">Uncharacterized protein</fullName>
    </submittedName>
</protein>
<feature type="signal peptide" evidence="1">
    <location>
        <begin position="1"/>
        <end position="22"/>
    </location>
</feature>
<dbReference type="AlphaFoldDB" id="A0AAD6UEY5"/>
<dbReference type="EMBL" id="JARJCN010000006">
    <property type="protein sequence ID" value="KAJ7100232.1"/>
    <property type="molecule type" value="Genomic_DNA"/>
</dbReference>
<gene>
    <name evidence="2" type="ORF">B0H15DRAFT_944572</name>
</gene>
<proteinExistence type="predicted"/>
<feature type="chain" id="PRO_5042223347" evidence="1">
    <location>
        <begin position="23"/>
        <end position="140"/>
    </location>
</feature>
<reference evidence="2" key="1">
    <citation type="submission" date="2023-03" db="EMBL/GenBank/DDBJ databases">
        <title>Massive genome expansion in bonnet fungi (Mycena s.s.) driven by repeated elements and novel gene families across ecological guilds.</title>
        <authorList>
            <consortium name="Lawrence Berkeley National Laboratory"/>
            <person name="Harder C.B."/>
            <person name="Miyauchi S."/>
            <person name="Viragh M."/>
            <person name="Kuo A."/>
            <person name="Thoen E."/>
            <person name="Andreopoulos B."/>
            <person name="Lu D."/>
            <person name="Skrede I."/>
            <person name="Drula E."/>
            <person name="Henrissat B."/>
            <person name="Morin E."/>
            <person name="Kohler A."/>
            <person name="Barry K."/>
            <person name="LaButti K."/>
            <person name="Morin E."/>
            <person name="Salamov A."/>
            <person name="Lipzen A."/>
            <person name="Mereny Z."/>
            <person name="Hegedus B."/>
            <person name="Baldrian P."/>
            <person name="Stursova M."/>
            <person name="Weitz H."/>
            <person name="Taylor A."/>
            <person name="Grigoriev I.V."/>
            <person name="Nagy L.G."/>
            <person name="Martin F."/>
            <person name="Kauserud H."/>
        </authorList>
    </citation>
    <scope>NUCLEOTIDE SEQUENCE</scope>
    <source>
        <strain evidence="2">CBHHK173m</strain>
    </source>
</reference>
<dbReference type="Proteomes" id="UP001222325">
    <property type="component" value="Unassembled WGS sequence"/>
</dbReference>
<keyword evidence="1" id="KW-0732">Signal</keyword>
<keyword evidence="3" id="KW-1185">Reference proteome</keyword>